<name>A0ABV4X6X5_9CYAN</name>
<dbReference type="Proteomes" id="UP001576774">
    <property type="component" value="Unassembled WGS sequence"/>
</dbReference>
<dbReference type="Pfam" id="PF00534">
    <property type="entry name" value="Glycos_transf_1"/>
    <property type="match status" value="1"/>
</dbReference>
<proteinExistence type="predicted"/>
<feature type="domain" description="Glycosyl transferase family 1" evidence="1">
    <location>
        <begin position="216"/>
        <end position="361"/>
    </location>
</feature>
<keyword evidence="3" id="KW-1185">Reference proteome</keyword>
<dbReference type="InterPro" id="IPR001296">
    <property type="entry name" value="Glyco_trans_1"/>
</dbReference>
<reference evidence="2 3" key="1">
    <citation type="submission" date="2024-09" db="EMBL/GenBank/DDBJ databases">
        <title>Floridaenema gen nov. (Aerosakkonemataceae, Aerosakkonematales ord. nov., Cyanobacteria) from benthic tropical and subtropical fresh waters, with the description of four new species.</title>
        <authorList>
            <person name="Moretto J.A."/>
            <person name="Berthold D.E."/>
            <person name="Lefler F.W."/>
            <person name="Huang I.-S."/>
            <person name="Laughinghouse H. IV."/>
        </authorList>
    </citation>
    <scope>NUCLEOTIDE SEQUENCE [LARGE SCALE GENOMIC DNA]</scope>
    <source>
        <strain evidence="2 3">BLCC-F46</strain>
    </source>
</reference>
<dbReference type="InterPro" id="IPR050194">
    <property type="entry name" value="Glycosyltransferase_grp1"/>
</dbReference>
<dbReference type="EC" id="2.4.-.-" evidence="2"/>
<comment type="caution">
    <text evidence="2">The sequence shown here is derived from an EMBL/GenBank/DDBJ whole genome shotgun (WGS) entry which is preliminary data.</text>
</comment>
<dbReference type="EMBL" id="JBHFNQ010000109">
    <property type="protein sequence ID" value="MFB2878051.1"/>
    <property type="molecule type" value="Genomic_DNA"/>
</dbReference>
<evidence type="ECO:0000313" key="3">
    <source>
        <dbReference type="Proteomes" id="UP001576774"/>
    </source>
</evidence>
<dbReference type="Gene3D" id="3.40.50.2000">
    <property type="entry name" value="Glycogen Phosphorylase B"/>
    <property type="match status" value="2"/>
</dbReference>
<gene>
    <name evidence="2" type="ORF">ACE1CC_14460</name>
</gene>
<evidence type="ECO:0000259" key="1">
    <source>
        <dbReference type="Pfam" id="PF00534"/>
    </source>
</evidence>
<protein>
    <submittedName>
        <fullName evidence="2">Glycosyltransferase</fullName>
        <ecNumber evidence="2">2.4.-.-</ecNumber>
    </submittedName>
</protein>
<accession>A0ABV4X6X5</accession>
<keyword evidence="2" id="KW-0328">Glycosyltransferase</keyword>
<sequence length="399" mass="44603">MRILTVHNYYQQPGGEEQIWSTESALLESYGHEVLRYTLDNHDIKGMNPLLLAKNTVWNSRAYRDLRSLIRDQKPQIAHFHNTFPLISPSAYHAVKDEGIPVVKTLHNYRLLCPNALFFREGKVCEDCLGKPFPLPGIIHACYRGSKYNSAMVATTMSLHSLLGTWTQVVDVFIAYSKFAMDKFVEGGIPAEKLAFKTNFLHPAPQPGEGKGGYGVFVGRLSVEKGLGVMLDAWRQLGGKVPLKIVGDGPMRGLVTEAIKEMPEIEWMGRIPLEQVYEVMGNAAFFVFPSEWYETFGRVAIEAFAKGTPVVASNIGAISELIDHERTGLLFNPSDPTDLAAKINWLLANPDALSKMRQEVRAEFEAKYTAADNYKRLMEIYESALSQKISDGCLIKIAN</sequence>
<organism evidence="2 3">
    <name type="scientific">Floridaenema aerugineum BLCC-F46</name>
    <dbReference type="NCBI Taxonomy" id="3153654"/>
    <lineage>
        <taxon>Bacteria</taxon>
        <taxon>Bacillati</taxon>
        <taxon>Cyanobacteriota</taxon>
        <taxon>Cyanophyceae</taxon>
        <taxon>Oscillatoriophycideae</taxon>
        <taxon>Aerosakkonematales</taxon>
        <taxon>Aerosakkonemataceae</taxon>
        <taxon>Floridanema</taxon>
        <taxon>Floridanema aerugineum</taxon>
    </lineage>
</organism>
<dbReference type="PANTHER" id="PTHR45947">
    <property type="entry name" value="SULFOQUINOVOSYL TRANSFERASE SQD2"/>
    <property type="match status" value="1"/>
</dbReference>
<dbReference type="GO" id="GO:0016757">
    <property type="term" value="F:glycosyltransferase activity"/>
    <property type="evidence" value="ECO:0007669"/>
    <property type="project" value="UniProtKB-KW"/>
</dbReference>
<evidence type="ECO:0000313" key="2">
    <source>
        <dbReference type="EMBL" id="MFB2878051.1"/>
    </source>
</evidence>
<dbReference type="RefSeq" id="WP_413271136.1">
    <property type="nucleotide sequence ID" value="NZ_JBHFNQ010000109.1"/>
</dbReference>
<keyword evidence="2" id="KW-0808">Transferase</keyword>
<dbReference type="PANTHER" id="PTHR45947:SF13">
    <property type="entry name" value="TRANSFERASE"/>
    <property type="match status" value="1"/>
</dbReference>
<dbReference type="SUPFAM" id="SSF53756">
    <property type="entry name" value="UDP-Glycosyltransferase/glycogen phosphorylase"/>
    <property type="match status" value="1"/>
</dbReference>